<name>A0A437QJI1_9PROT</name>
<feature type="transmembrane region" description="Helical" evidence="9">
    <location>
        <begin position="308"/>
        <end position="328"/>
    </location>
</feature>
<comment type="function">
    <text evidence="9">Acts as a magnesium transporter.</text>
</comment>
<comment type="similarity">
    <text evidence="2 9">Belongs to the SLC41A transporter family.</text>
</comment>
<evidence type="ECO:0000256" key="4">
    <source>
        <dbReference type="ARBA" id="ARBA00022692"/>
    </source>
</evidence>
<evidence type="ECO:0000313" key="13">
    <source>
        <dbReference type="Proteomes" id="UP000287447"/>
    </source>
</evidence>
<dbReference type="PROSITE" id="PS51371">
    <property type="entry name" value="CBS"/>
    <property type="match status" value="1"/>
</dbReference>
<dbReference type="GO" id="GO:0046872">
    <property type="term" value="F:metal ion binding"/>
    <property type="evidence" value="ECO:0007669"/>
    <property type="project" value="UniProtKB-KW"/>
</dbReference>
<sequence>MAEVEDKPVDEKSPGTEADDAFDDLYGLTEEVADAVDEALSANDQGRIRDLLEPLHAADIADLMERLTSGERETIVDSLGKDMDPEILAYMDYSVREDIVDYLDTDHLASLVTDMETDDAIDLLEDLDAADQQELLDALPADDRLIYEQGLSYPEDSAGRLMRHEAVTVPEFWSVGQTIDYMRSDESDLPDDFYNLIVIDPGRKPVGTLQLSKLLSTRRPVALSEIMEPDPKLIPLAMDQEDVAFFFRQYGLVEAPVVDDSGRLLGSITIDDIVDVLDEEHEDDMLKLGGVHEDDFYSDVAETTRLRFSWLLVNLVTAILASLVISAFEATIEQIVALAVLMPIVASMGGNAGTQTLTVAVRALAVNELTTANAMRIVLKEILVGGVNGIVFALIMGVIVWLWFGDPMIGVVIAVAMVVNLLIAGFAGTMIPLALDRLKIDPAVASTVVLTTVTDVVGFFAFLGLAATVLL</sequence>
<dbReference type="SUPFAM" id="SSF54631">
    <property type="entry name" value="CBS-domain pair"/>
    <property type="match status" value="1"/>
</dbReference>
<accession>A0A437QJI1</accession>
<dbReference type="Gene3D" id="3.10.580.10">
    <property type="entry name" value="CBS-domain"/>
    <property type="match status" value="1"/>
</dbReference>
<feature type="domain" description="CBS" evidence="11">
    <location>
        <begin position="227"/>
        <end position="285"/>
    </location>
</feature>
<keyword evidence="9" id="KW-0479">Metal-binding</keyword>
<comment type="subcellular location">
    <subcellularLocation>
        <location evidence="9">Cell membrane</location>
        <topology evidence="9">Multi-pass membrane protein</topology>
    </subcellularLocation>
    <subcellularLocation>
        <location evidence="1">Membrane</location>
        <topology evidence="1">Multi-pass membrane protein</topology>
    </subcellularLocation>
</comment>
<evidence type="ECO:0000256" key="9">
    <source>
        <dbReference type="RuleBase" id="RU362011"/>
    </source>
</evidence>
<evidence type="ECO:0000256" key="10">
    <source>
        <dbReference type="SAM" id="MobiDB-lite"/>
    </source>
</evidence>
<evidence type="ECO:0000256" key="2">
    <source>
        <dbReference type="ARBA" id="ARBA00009749"/>
    </source>
</evidence>
<dbReference type="InterPro" id="IPR036739">
    <property type="entry name" value="SLC41_membr_dom_sf"/>
</dbReference>
<dbReference type="NCBIfam" id="TIGR00400">
    <property type="entry name" value="mgtE"/>
    <property type="match status" value="1"/>
</dbReference>
<dbReference type="RefSeq" id="WP_127766695.1">
    <property type="nucleotide sequence ID" value="NZ_SADE01000003.1"/>
</dbReference>
<dbReference type="PANTHER" id="PTHR43773">
    <property type="entry name" value="MAGNESIUM TRANSPORTER MGTE"/>
    <property type="match status" value="1"/>
</dbReference>
<dbReference type="CDD" id="cd04606">
    <property type="entry name" value="CBS_pair_Mg_transporter"/>
    <property type="match status" value="1"/>
</dbReference>
<feature type="transmembrane region" description="Helical" evidence="9">
    <location>
        <begin position="334"/>
        <end position="361"/>
    </location>
</feature>
<evidence type="ECO:0000256" key="5">
    <source>
        <dbReference type="ARBA" id="ARBA00022842"/>
    </source>
</evidence>
<comment type="subunit">
    <text evidence="9">Homodimer.</text>
</comment>
<dbReference type="InterPro" id="IPR006667">
    <property type="entry name" value="SLC41_membr_dom"/>
</dbReference>
<dbReference type="InterPro" id="IPR006669">
    <property type="entry name" value="MgtE_transporter"/>
</dbReference>
<dbReference type="InterPro" id="IPR038076">
    <property type="entry name" value="MgtE_N_sf"/>
</dbReference>
<dbReference type="SMART" id="SM00116">
    <property type="entry name" value="CBS"/>
    <property type="match status" value="2"/>
</dbReference>
<evidence type="ECO:0000256" key="6">
    <source>
        <dbReference type="ARBA" id="ARBA00022989"/>
    </source>
</evidence>
<dbReference type="Gene3D" id="1.25.60.10">
    <property type="entry name" value="MgtE N-terminal domain-like"/>
    <property type="match status" value="1"/>
</dbReference>
<dbReference type="Proteomes" id="UP000287447">
    <property type="component" value="Unassembled WGS sequence"/>
</dbReference>
<gene>
    <name evidence="12" type="primary">mgtE</name>
    <name evidence="12" type="ORF">EOI86_17545</name>
</gene>
<reference evidence="13" key="1">
    <citation type="submission" date="2019-01" db="EMBL/GenBank/DDBJ databases">
        <title>Gri0909 isolated from a small marine red alga.</title>
        <authorList>
            <person name="Kim J."/>
            <person name="Jeong S.E."/>
            <person name="Jeon C.O."/>
        </authorList>
    </citation>
    <scope>NUCLEOTIDE SEQUENCE [LARGE SCALE GENOMIC DNA]</scope>
    <source>
        <strain evidence="13">Gri0909</strain>
    </source>
</reference>
<keyword evidence="4 9" id="KW-0812">Transmembrane</keyword>
<evidence type="ECO:0000259" key="11">
    <source>
        <dbReference type="PROSITE" id="PS51371"/>
    </source>
</evidence>
<keyword evidence="9" id="KW-1003">Cell membrane</keyword>
<dbReference type="InterPro" id="IPR046342">
    <property type="entry name" value="CBS_dom_sf"/>
</dbReference>
<dbReference type="PANTHER" id="PTHR43773:SF1">
    <property type="entry name" value="MAGNESIUM TRANSPORTER MGTE"/>
    <property type="match status" value="1"/>
</dbReference>
<evidence type="ECO:0000256" key="8">
    <source>
        <dbReference type="PROSITE-ProRule" id="PRU00703"/>
    </source>
</evidence>
<feature type="transmembrane region" description="Helical" evidence="9">
    <location>
        <begin position="410"/>
        <end position="435"/>
    </location>
</feature>
<keyword evidence="8" id="KW-0129">CBS domain</keyword>
<dbReference type="GO" id="GO:0005886">
    <property type="term" value="C:plasma membrane"/>
    <property type="evidence" value="ECO:0007669"/>
    <property type="project" value="UniProtKB-SubCell"/>
</dbReference>
<evidence type="ECO:0000256" key="7">
    <source>
        <dbReference type="ARBA" id="ARBA00023136"/>
    </source>
</evidence>
<dbReference type="EMBL" id="SADE01000003">
    <property type="protein sequence ID" value="RVU34661.1"/>
    <property type="molecule type" value="Genomic_DNA"/>
</dbReference>
<dbReference type="AlphaFoldDB" id="A0A437QJI1"/>
<comment type="caution">
    <text evidence="12">The sequence shown here is derived from an EMBL/GenBank/DDBJ whole genome shotgun (WGS) entry which is preliminary data.</text>
</comment>
<dbReference type="SUPFAM" id="SSF161093">
    <property type="entry name" value="MgtE membrane domain-like"/>
    <property type="match status" value="1"/>
</dbReference>
<evidence type="ECO:0000313" key="12">
    <source>
        <dbReference type="EMBL" id="RVU34661.1"/>
    </source>
</evidence>
<dbReference type="InterPro" id="IPR000644">
    <property type="entry name" value="CBS_dom"/>
</dbReference>
<keyword evidence="5 9" id="KW-0460">Magnesium</keyword>
<dbReference type="Pfam" id="PF01769">
    <property type="entry name" value="MgtE"/>
    <property type="match status" value="1"/>
</dbReference>
<keyword evidence="7 9" id="KW-0472">Membrane</keyword>
<evidence type="ECO:0000256" key="3">
    <source>
        <dbReference type="ARBA" id="ARBA00022448"/>
    </source>
</evidence>
<evidence type="ECO:0000256" key="1">
    <source>
        <dbReference type="ARBA" id="ARBA00004141"/>
    </source>
</evidence>
<dbReference type="Gene3D" id="1.10.357.20">
    <property type="entry name" value="SLC41 divalent cation transporters, integral membrane domain"/>
    <property type="match status" value="1"/>
</dbReference>
<proteinExistence type="inferred from homology"/>
<organism evidence="12 13">
    <name type="scientific">Hwanghaeella grinnelliae</name>
    <dbReference type="NCBI Taxonomy" id="2500179"/>
    <lineage>
        <taxon>Bacteria</taxon>
        <taxon>Pseudomonadati</taxon>
        <taxon>Pseudomonadota</taxon>
        <taxon>Alphaproteobacteria</taxon>
        <taxon>Rhodospirillales</taxon>
        <taxon>Rhodospirillaceae</taxon>
        <taxon>Hwanghaeella</taxon>
    </lineage>
</organism>
<keyword evidence="3 9" id="KW-0813">Transport</keyword>
<keyword evidence="13" id="KW-1185">Reference proteome</keyword>
<feature type="transmembrane region" description="Helical" evidence="9">
    <location>
        <begin position="447"/>
        <end position="470"/>
    </location>
</feature>
<feature type="region of interest" description="Disordered" evidence="10">
    <location>
        <begin position="1"/>
        <end position="21"/>
    </location>
</feature>
<dbReference type="SMART" id="SM00924">
    <property type="entry name" value="MgtE_N"/>
    <property type="match status" value="1"/>
</dbReference>
<protein>
    <recommendedName>
        <fullName evidence="9">Magnesium transporter MgtE</fullName>
    </recommendedName>
</protein>
<dbReference type="InterPro" id="IPR006668">
    <property type="entry name" value="Mg_transptr_MgtE_intracell_dom"/>
</dbReference>
<dbReference type="Pfam" id="PF00571">
    <property type="entry name" value="CBS"/>
    <property type="match status" value="1"/>
</dbReference>
<dbReference type="SUPFAM" id="SSF158791">
    <property type="entry name" value="MgtE N-terminal domain-like"/>
    <property type="match status" value="1"/>
</dbReference>
<dbReference type="Pfam" id="PF03448">
    <property type="entry name" value="MgtE_N"/>
    <property type="match status" value="1"/>
</dbReference>
<dbReference type="OrthoDB" id="9790355at2"/>
<feature type="compositionally biased region" description="Basic and acidic residues" evidence="10">
    <location>
        <begin position="1"/>
        <end position="14"/>
    </location>
</feature>
<dbReference type="GO" id="GO:0015095">
    <property type="term" value="F:magnesium ion transmembrane transporter activity"/>
    <property type="evidence" value="ECO:0007669"/>
    <property type="project" value="UniProtKB-UniRule"/>
</dbReference>
<keyword evidence="6 9" id="KW-1133">Transmembrane helix</keyword>
<feature type="transmembrane region" description="Helical" evidence="9">
    <location>
        <begin position="382"/>
        <end position="404"/>
    </location>
</feature>